<proteinExistence type="predicted"/>
<dbReference type="PROSITE" id="PS51140">
    <property type="entry name" value="CUE"/>
    <property type="match status" value="1"/>
</dbReference>
<dbReference type="CDD" id="cd14279">
    <property type="entry name" value="CUE"/>
    <property type="match status" value="1"/>
</dbReference>
<evidence type="ECO:0000259" key="2">
    <source>
        <dbReference type="PROSITE" id="PS50828"/>
    </source>
</evidence>
<dbReference type="PANTHER" id="PTHR46535:SF1">
    <property type="entry name" value="NEDD4-BINDING PROTEIN 2"/>
    <property type="match status" value="1"/>
</dbReference>
<protein>
    <submittedName>
        <fullName evidence="4">Smr-domain-containing protein</fullName>
    </submittedName>
</protein>
<feature type="region of interest" description="Disordered" evidence="1">
    <location>
        <begin position="163"/>
        <end position="196"/>
    </location>
</feature>
<dbReference type="AlphaFoldDB" id="A0A1X0R759"/>
<accession>A0A1X0R759</accession>
<evidence type="ECO:0000259" key="3">
    <source>
        <dbReference type="PROSITE" id="PS51140"/>
    </source>
</evidence>
<dbReference type="VEuPathDB" id="FungiDB:BCV72DRAFT_261842"/>
<dbReference type="SMART" id="SM01162">
    <property type="entry name" value="DUF1771"/>
    <property type="match status" value="1"/>
</dbReference>
<gene>
    <name evidence="4" type="ORF">BCV72DRAFT_261842</name>
</gene>
<dbReference type="InterPro" id="IPR002625">
    <property type="entry name" value="Smr_dom"/>
</dbReference>
<evidence type="ECO:0000313" key="4">
    <source>
        <dbReference type="EMBL" id="ORE07880.1"/>
    </source>
</evidence>
<dbReference type="EMBL" id="KV921897">
    <property type="protein sequence ID" value="ORE07880.1"/>
    <property type="molecule type" value="Genomic_DNA"/>
</dbReference>
<dbReference type="OrthoDB" id="3231855at2759"/>
<dbReference type="SUPFAM" id="SSF160443">
    <property type="entry name" value="SMR domain-like"/>
    <property type="match status" value="1"/>
</dbReference>
<dbReference type="GO" id="GO:0005634">
    <property type="term" value="C:nucleus"/>
    <property type="evidence" value="ECO:0007669"/>
    <property type="project" value="TreeGrafter"/>
</dbReference>
<name>A0A1X0R759_RHIZD</name>
<feature type="domain" description="CUE" evidence="3">
    <location>
        <begin position="101"/>
        <end position="144"/>
    </location>
</feature>
<dbReference type="Proteomes" id="UP000242414">
    <property type="component" value="Unassembled WGS sequence"/>
</dbReference>
<dbReference type="PROSITE" id="PS50828">
    <property type="entry name" value="SMR"/>
    <property type="match status" value="1"/>
</dbReference>
<dbReference type="GO" id="GO:0043130">
    <property type="term" value="F:ubiquitin binding"/>
    <property type="evidence" value="ECO:0007669"/>
    <property type="project" value="InterPro"/>
</dbReference>
<reference evidence="4" key="1">
    <citation type="journal article" date="2016" name="Proc. Natl. Acad. Sci. U.S.A.">
        <title>Lipid metabolic changes in an early divergent fungus govern the establishment of a mutualistic symbiosis with endobacteria.</title>
        <authorList>
            <person name="Lastovetsky O.A."/>
            <person name="Gaspar M.L."/>
            <person name="Mondo S.J."/>
            <person name="LaButti K.M."/>
            <person name="Sandor L."/>
            <person name="Grigoriev I.V."/>
            <person name="Henry S.A."/>
            <person name="Pawlowska T.E."/>
        </authorList>
    </citation>
    <scope>NUCLEOTIDE SEQUENCE [LARGE SCALE GENOMIC DNA]</scope>
    <source>
        <strain evidence="4">ATCC 52814</strain>
    </source>
</reference>
<dbReference type="PANTHER" id="PTHR46535">
    <property type="entry name" value="NEDD4-BINDING PROTEIN 2"/>
    <property type="match status" value="1"/>
</dbReference>
<dbReference type="Gene3D" id="3.30.1370.110">
    <property type="match status" value="1"/>
</dbReference>
<dbReference type="Pfam" id="PF08590">
    <property type="entry name" value="DUF1771"/>
    <property type="match status" value="1"/>
</dbReference>
<dbReference type="SMART" id="SM00463">
    <property type="entry name" value="SMR"/>
    <property type="match status" value="1"/>
</dbReference>
<organism evidence="4">
    <name type="scientific">Rhizopus microsporus var. microsporus</name>
    <dbReference type="NCBI Taxonomy" id="86635"/>
    <lineage>
        <taxon>Eukaryota</taxon>
        <taxon>Fungi</taxon>
        <taxon>Fungi incertae sedis</taxon>
        <taxon>Mucoromycota</taxon>
        <taxon>Mucoromycotina</taxon>
        <taxon>Mucoromycetes</taxon>
        <taxon>Mucorales</taxon>
        <taxon>Mucorineae</taxon>
        <taxon>Rhizopodaceae</taxon>
        <taxon>Rhizopus</taxon>
    </lineage>
</organism>
<feature type="domain" description="Smr" evidence="2">
    <location>
        <begin position="445"/>
        <end position="527"/>
    </location>
</feature>
<evidence type="ECO:0000256" key="1">
    <source>
        <dbReference type="SAM" id="MobiDB-lite"/>
    </source>
</evidence>
<dbReference type="InterPro" id="IPR036063">
    <property type="entry name" value="Smr_dom_sf"/>
</dbReference>
<dbReference type="GO" id="GO:0004519">
    <property type="term" value="F:endonuclease activity"/>
    <property type="evidence" value="ECO:0007669"/>
    <property type="project" value="TreeGrafter"/>
</dbReference>
<dbReference type="InterPro" id="IPR003892">
    <property type="entry name" value="CUE"/>
</dbReference>
<dbReference type="InterPro" id="IPR052772">
    <property type="entry name" value="Endo/PolyKinase_Domain-Protein"/>
</dbReference>
<sequence length="536" mass="61511">MSTVLQDKYYTSTKRTNMQNKKQDEAKDEAKLQSVFCPPLDSSLVTAIWNDTFNYDTSYEILSALAKEADQALDLQLSVEQLQLLDMDESCSTSATATTENDDDNVAFLLNCFPTHSVEELKDALMSQDNDVEKATDLLLNREFLQQAEDDDKRARAILNKKKRKKKKIIISGQLPHASSHSNNNNNNNNKDDPYEELETVPFNHWKQYDDIAKVLQPYFPNMPKFLITTCVQRCRGNVIASVKAIMEKAPDEKPEHVLNWESMKDLISLKKELEPLMVDRSAEEVHRVAVGTIIHYQGQGKTVEQLVQSAMEHFLTFDISQLDLEARLEKMAKESDMLRAKAKQRGIPIIPEYLLLNNQTNYVEDDPDECRNIAMELIIERNELYRKAAAAYRKARNKGPEGGVALYYSDVAREIDSKARDWNMRAARATVRRERLRQNDDHLLDLHGLTIAEARVVLKEGVTQWWSRSQMQSARRLIQPLRIVTGVGKHSEYGESKLLPMTQKFLRSEGWMFETPNPGCILVKGIQQKMEKQNK</sequence>
<dbReference type="InterPro" id="IPR013899">
    <property type="entry name" value="DUF1771"/>
</dbReference>